<dbReference type="EMBL" id="JAVFWL010000003">
    <property type="protein sequence ID" value="KAK6744461.1"/>
    <property type="molecule type" value="Genomic_DNA"/>
</dbReference>
<gene>
    <name evidence="1" type="primary">Necator_chrIII.g12037</name>
    <name evidence="1" type="ORF">RB195_011271</name>
</gene>
<evidence type="ECO:0000313" key="2">
    <source>
        <dbReference type="Proteomes" id="UP001303046"/>
    </source>
</evidence>
<protein>
    <submittedName>
        <fullName evidence="1">Uncharacterized protein</fullName>
    </submittedName>
</protein>
<reference evidence="1 2" key="1">
    <citation type="submission" date="2023-08" db="EMBL/GenBank/DDBJ databases">
        <title>A Necator americanus chromosomal reference genome.</title>
        <authorList>
            <person name="Ilik V."/>
            <person name="Petrzelkova K.J."/>
            <person name="Pardy F."/>
            <person name="Fuh T."/>
            <person name="Niatou-Singa F.S."/>
            <person name="Gouil Q."/>
            <person name="Baker L."/>
            <person name="Ritchie M.E."/>
            <person name="Jex A.R."/>
            <person name="Gazzola D."/>
            <person name="Li H."/>
            <person name="Toshio Fujiwara R."/>
            <person name="Zhan B."/>
            <person name="Aroian R.V."/>
            <person name="Pafco B."/>
            <person name="Schwarz E.M."/>
        </authorList>
    </citation>
    <scope>NUCLEOTIDE SEQUENCE [LARGE SCALE GENOMIC DNA]</scope>
    <source>
        <strain evidence="1 2">Aroian</strain>
        <tissue evidence="1">Whole animal</tissue>
    </source>
</reference>
<accession>A0ABR1D4W9</accession>
<organism evidence="1 2">
    <name type="scientific">Necator americanus</name>
    <name type="common">Human hookworm</name>
    <dbReference type="NCBI Taxonomy" id="51031"/>
    <lineage>
        <taxon>Eukaryota</taxon>
        <taxon>Metazoa</taxon>
        <taxon>Ecdysozoa</taxon>
        <taxon>Nematoda</taxon>
        <taxon>Chromadorea</taxon>
        <taxon>Rhabditida</taxon>
        <taxon>Rhabditina</taxon>
        <taxon>Rhabditomorpha</taxon>
        <taxon>Strongyloidea</taxon>
        <taxon>Ancylostomatidae</taxon>
        <taxon>Bunostominae</taxon>
        <taxon>Necator</taxon>
    </lineage>
</organism>
<name>A0ABR1D4W9_NECAM</name>
<comment type="caution">
    <text evidence="1">The sequence shown here is derived from an EMBL/GenBank/DDBJ whole genome shotgun (WGS) entry which is preliminary data.</text>
</comment>
<evidence type="ECO:0000313" key="1">
    <source>
        <dbReference type="EMBL" id="KAK6744461.1"/>
    </source>
</evidence>
<dbReference type="Proteomes" id="UP001303046">
    <property type="component" value="Unassembled WGS sequence"/>
</dbReference>
<proteinExistence type="predicted"/>
<sequence length="89" mass="10178">MLVKDVLFDEKKQQKKRETQPVIPELMPGDLRKLNGQEVRFKTSKYHNEMQNIDYRSKNGKDHKHRAVFIIHAAAKGASVLGAWSVSCG</sequence>
<keyword evidence="2" id="KW-1185">Reference proteome</keyword>